<dbReference type="SUPFAM" id="SSF55874">
    <property type="entry name" value="ATPase domain of HSP90 chaperone/DNA topoisomerase II/histidine kinase"/>
    <property type="match status" value="1"/>
</dbReference>
<evidence type="ECO:0000256" key="3">
    <source>
        <dbReference type="ARBA" id="ARBA00012438"/>
    </source>
</evidence>
<dbReference type="PROSITE" id="PS50885">
    <property type="entry name" value="HAMP"/>
    <property type="match status" value="1"/>
</dbReference>
<keyword evidence="8" id="KW-0812">Transmembrane</keyword>
<evidence type="ECO:0000256" key="8">
    <source>
        <dbReference type="SAM" id="Phobius"/>
    </source>
</evidence>
<dbReference type="PANTHER" id="PTHR43065:SF47">
    <property type="match status" value="1"/>
</dbReference>
<protein>
    <recommendedName>
        <fullName evidence="3">histidine kinase</fullName>
        <ecNumber evidence="3">2.7.13.3</ecNumber>
    </recommendedName>
</protein>
<dbReference type="SUPFAM" id="SSF47384">
    <property type="entry name" value="Homodimeric domain of signal transducing histidine kinase"/>
    <property type="match status" value="1"/>
</dbReference>
<dbReference type="PANTHER" id="PTHR43065">
    <property type="entry name" value="SENSOR HISTIDINE KINASE"/>
    <property type="match status" value="1"/>
</dbReference>
<proteinExistence type="predicted"/>
<dbReference type="CDD" id="cd00075">
    <property type="entry name" value="HATPase"/>
    <property type="match status" value="1"/>
</dbReference>
<dbReference type="InterPro" id="IPR003660">
    <property type="entry name" value="HAMP_dom"/>
</dbReference>
<comment type="subcellular location">
    <subcellularLocation>
        <location evidence="2">Membrane</location>
    </subcellularLocation>
</comment>
<keyword evidence="6 11" id="KW-0418">Kinase</keyword>
<evidence type="ECO:0000259" key="10">
    <source>
        <dbReference type="PROSITE" id="PS50885"/>
    </source>
</evidence>
<dbReference type="InterPro" id="IPR036890">
    <property type="entry name" value="HATPase_C_sf"/>
</dbReference>
<dbReference type="Gene3D" id="6.10.340.10">
    <property type="match status" value="1"/>
</dbReference>
<evidence type="ECO:0000256" key="1">
    <source>
        <dbReference type="ARBA" id="ARBA00000085"/>
    </source>
</evidence>
<keyword evidence="7" id="KW-0175">Coiled coil</keyword>
<comment type="catalytic activity">
    <reaction evidence="1">
        <text>ATP + protein L-histidine = ADP + protein N-phospho-L-histidine.</text>
        <dbReference type="EC" id="2.7.13.3"/>
    </reaction>
</comment>
<evidence type="ECO:0000256" key="7">
    <source>
        <dbReference type="SAM" id="Coils"/>
    </source>
</evidence>
<reference evidence="11 12" key="1">
    <citation type="submission" date="2019-09" db="EMBL/GenBank/DDBJ databases">
        <title>YIM 48816 draft genome.</title>
        <authorList>
            <person name="Jiang L."/>
        </authorList>
    </citation>
    <scope>NUCLEOTIDE SEQUENCE [LARGE SCALE GENOMIC DNA]</scope>
    <source>
        <strain evidence="11 12">YIM 48816</strain>
    </source>
</reference>
<feature type="domain" description="HAMP" evidence="10">
    <location>
        <begin position="417"/>
        <end position="470"/>
    </location>
</feature>
<dbReference type="InterPro" id="IPR005467">
    <property type="entry name" value="His_kinase_dom"/>
</dbReference>
<keyword evidence="4" id="KW-0597">Phosphoprotein</keyword>
<dbReference type="AlphaFoldDB" id="A0A6L3T321"/>
<name>A0A6L3T321_9HYPH</name>
<keyword evidence="5" id="KW-0808">Transferase</keyword>
<accession>A0A6L3T321</accession>
<dbReference type="PROSITE" id="PS50109">
    <property type="entry name" value="HIS_KIN"/>
    <property type="match status" value="1"/>
</dbReference>
<dbReference type="OrthoDB" id="7818322at2"/>
<evidence type="ECO:0000256" key="2">
    <source>
        <dbReference type="ARBA" id="ARBA00004370"/>
    </source>
</evidence>
<dbReference type="EMBL" id="VZZK01000020">
    <property type="protein sequence ID" value="KAB1077513.1"/>
    <property type="molecule type" value="Genomic_DNA"/>
</dbReference>
<evidence type="ECO:0000259" key="9">
    <source>
        <dbReference type="PROSITE" id="PS50109"/>
    </source>
</evidence>
<dbReference type="Gene3D" id="3.30.565.10">
    <property type="entry name" value="Histidine kinase-like ATPase, C-terminal domain"/>
    <property type="match status" value="1"/>
</dbReference>
<dbReference type="Gene3D" id="1.10.287.130">
    <property type="match status" value="1"/>
</dbReference>
<keyword evidence="8" id="KW-1133">Transmembrane helix</keyword>
<feature type="coiled-coil region" evidence="7">
    <location>
        <begin position="465"/>
        <end position="499"/>
    </location>
</feature>
<dbReference type="SMART" id="SM00387">
    <property type="entry name" value="HATPase_c"/>
    <property type="match status" value="1"/>
</dbReference>
<sequence>MRVGRKILLVGGVPILIAAAIALAGWLLLAQEERARGGAVVAGQVDRVLALARMVRDDYVEARAADRAAHAERFLALTGEAGTGLDALKAYVRTAEQTARIASAKGALDRYVARMRAFIRVTRENDGLIAEMATRAGRLIDLADRARLRQQASNADLVRSLSEKVQRLSATRDVLAGINDMRATAAEIALDRARSDRAPPAEIARLREAARGLAAALRAQGRGREAGELEGLAAAEAGGAAPGLAEWGERLLKIDSSGQRTLHEEVAQLLTYAIEANETEQATQNIAVTTLRLGQRTADALVRRDAPAAEAMLAEGERLSAKAAALPISPLIQAEMIDAVDGWRKRLTTTIDGLRRQTEMLADMDGLAAAMSASAQNLNDVFIGDAERFGASIRQILLAGAAAGLLIGTLVALAVARAITTPLRQLQGDMIALAANPAGGLVSGLRRGDELGDIARATNFFVTEIARREQALRRAKDQADAALVELRQAQADLIRAEKLASLGQLVAGVAHEINTPLGLALTTATVVRDETRGFQATLASGQLSRARLTRYVERVQEGAALLCTNLARAADLVHGFKQVAVDRVSDEQRRFPLDTWLDELLASLKPLLRQGGHAVIRTCPPLTVDTNPGALAQVVTNCITNAVVHGFAPGRPGTIRVSVAEAGAGLIRLEIADDGRGIPPENLERIFDPFFTTARSRGSTGLGMHIVHNLVTAKLGGRIALTSRPGEGTCVRVEFPAAIGAAERPALAKVVG</sequence>
<organism evidence="11 12">
    <name type="scientific">Methylobacterium soli</name>
    <dbReference type="NCBI Taxonomy" id="553447"/>
    <lineage>
        <taxon>Bacteria</taxon>
        <taxon>Pseudomonadati</taxon>
        <taxon>Pseudomonadota</taxon>
        <taxon>Alphaproteobacteria</taxon>
        <taxon>Hyphomicrobiales</taxon>
        <taxon>Methylobacteriaceae</taxon>
        <taxon>Methylobacterium</taxon>
    </lineage>
</organism>
<evidence type="ECO:0000256" key="5">
    <source>
        <dbReference type="ARBA" id="ARBA00022679"/>
    </source>
</evidence>
<gene>
    <name evidence="11" type="ORF">F6X53_18550</name>
</gene>
<evidence type="ECO:0000313" key="11">
    <source>
        <dbReference type="EMBL" id="KAB1077513.1"/>
    </source>
</evidence>
<keyword evidence="12" id="KW-1185">Reference proteome</keyword>
<dbReference type="Proteomes" id="UP000474159">
    <property type="component" value="Unassembled WGS sequence"/>
</dbReference>
<keyword evidence="8" id="KW-0472">Membrane</keyword>
<evidence type="ECO:0000256" key="4">
    <source>
        <dbReference type="ARBA" id="ARBA00022553"/>
    </source>
</evidence>
<dbReference type="InterPro" id="IPR003594">
    <property type="entry name" value="HATPase_dom"/>
</dbReference>
<dbReference type="RefSeq" id="WP_151001679.1">
    <property type="nucleotide sequence ID" value="NZ_VZZK01000020.1"/>
</dbReference>
<dbReference type="GO" id="GO:0000155">
    <property type="term" value="F:phosphorelay sensor kinase activity"/>
    <property type="evidence" value="ECO:0007669"/>
    <property type="project" value="InterPro"/>
</dbReference>
<dbReference type="PRINTS" id="PR00344">
    <property type="entry name" value="BCTRLSENSOR"/>
</dbReference>
<dbReference type="Pfam" id="PF02518">
    <property type="entry name" value="HATPase_c"/>
    <property type="match status" value="1"/>
</dbReference>
<evidence type="ECO:0000256" key="6">
    <source>
        <dbReference type="ARBA" id="ARBA00022777"/>
    </source>
</evidence>
<dbReference type="InterPro" id="IPR036097">
    <property type="entry name" value="HisK_dim/P_sf"/>
</dbReference>
<dbReference type="GO" id="GO:0016020">
    <property type="term" value="C:membrane"/>
    <property type="evidence" value="ECO:0007669"/>
    <property type="project" value="UniProtKB-SubCell"/>
</dbReference>
<comment type="caution">
    <text evidence="11">The sequence shown here is derived from an EMBL/GenBank/DDBJ whole genome shotgun (WGS) entry which is preliminary data.</text>
</comment>
<evidence type="ECO:0000313" key="12">
    <source>
        <dbReference type="Proteomes" id="UP000474159"/>
    </source>
</evidence>
<dbReference type="InterPro" id="IPR004358">
    <property type="entry name" value="Sig_transdc_His_kin-like_C"/>
</dbReference>
<feature type="transmembrane region" description="Helical" evidence="8">
    <location>
        <begin position="7"/>
        <end position="29"/>
    </location>
</feature>
<dbReference type="EC" id="2.7.13.3" evidence="3"/>
<feature type="domain" description="Histidine kinase" evidence="9">
    <location>
        <begin position="508"/>
        <end position="739"/>
    </location>
</feature>